<name>A0ABD2NMY9_9CUCU</name>
<keyword evidence="2" id="KW-1185">Reference proteome</keyword>
<accession>A0ABD2NMY9</accession>
<reference evidence="1 2" key="1">
    <citation type="journal article" date="2021" name="BMC Biol.">
        <title>Horizontally acquired antibacterial genes associated with adaptive radiation of ladybird beetles.</title>
        <authorList>
            <person name="Li H.S."/>
            <person name="Tang X.F."/>
            <person name="Huang Y.H."/>
            <person name="Xu Z.Y."/>
            <person name="Chen M.L."/>
            <person name="Du X.Y."/>
            <person name="Qiu B.Y."/>
            <person name="Chen P.T."/>
            <person name="Zhang W."/>
            <person name="Slipinski A."/>
            <person name="Escalona H.E."/>
            <person name="Waterhouse R.M."/>
            <person name="Zwick A."/>
            <person name="Pang H."/>
        </authorList>
    </citation>
    <scope>NUCLEOTIDE SEQUENCE [LARGE SCALE GENOMIC DNA]</scope>
    <source>
        <strain evidence="1">SYSU2018</strain>
    </source>
</reference>
<organism evidence="1 2">
    <name type="scientific">Cryptolaemus montrouzieri</name>
    <dbReference type="NCBI Taxonomy" id="559131"/>
    <lineage>
        <taxon>Eukaryota</taxon>
        <taxon>Metazoa</taxon>
        <taxon>Ecdysozoa</taxon>
        <taxon>Arthropoda</taxon>
        <taxon>Hexapoda</taxon>
        <taxon>Insecta</taxon>
        <taxon>Pterygota</taxon>
        <taxon>Neoptera</taxon>
        <taxon>Endopterygota</taxon>
        <taxon>Coleoptera</taxon>
        <taxon>Polyphaga</taxon>
        <taxon>Cucujiformia</taxon>
        <taxon>Coccinelloidea</taxon>
        <taxon>Coccinellidae</taxon>
        <taxon>Scymninae</taxon>
        <taxon>Scymnini</taxon>
        <taxon>Cryptolaemus</taxon>
    </lineage>
</organism>
<evidence type="ECO:0000313" key="2">
    <source>
        <dbReference type="Proteomes" id="UP001516400"/>
    </source>
</evidence>
<protein>
    <submittedName>
        <fullName evidence="1">Uncharacterized protein</fullName>
    </submittedName>
</protein>
<evidence type="ECO:0000313" key="1">
    <source>
        <dbReference type="EMBL" id="KAL3279960.1"/>
    </source>
</evidence>
<comment type="caution">
    <text evidence="1">The sequence shown here is derived from an EMBL/GenBank/DDBJ whole genome shotgun (WGS) entry which is preliminary data.</text>
</comment>
<dbReference type="Proteomes" id="UP001516400">
    <property type="component" value="Unassembled WGS sequence"/>
</dbReference>
<sequence>MSERMDFYAGICMSLEEEEDRIEEIPIRPVLVHYDSPSYKIAKWLNKYYKEVTGLRTKLIIKNSRDLVDKIKNTQ</sequence>
<dbReference type="AlphaFoldDB" id="A0ABD2NMY9"/>
<proteinExistence type="predicted"/>
<feature type="non-terminal residue" evidence="1">
    <location>
        <position position="75"/>
    </location>
</feature>
<gene>
    <name evidence="1" type="ORF">HHI36_017465</name>
</gene>
<dbReference type="EMBL" id="JABFTP020000124">
    <property type="protein sequence ID" value="KAL3279960.1"/>
    <property type="molecule type" value="Genomic_DNA"/>
</dbReference>